<dbReference type="InterPro" id="IPR021443">
    <property type="entry name" value="DUF3093"/>
</dbReference>
<evidence type="ECO:0000313" key="2">
    <source>
        <dbReference type="EMBL" id="SDB84044.1"/>
    </source>
</evidence>
<sequence>MAYRERLTLSWWWIVVIAGLILSVAIVYFVYQPPQVAGAVTLALVALAAAVTMAGATRIAVEPSGLRCGHNVLEPSYVGDARALSAEETRHRLGRGADTRGFLVTRFYVPRAVEVTVADPADPHPYWLVSSRHPEELAEAIRRIRP</sequence>
<evidence type="ECO:0000256" key="1">
    <source>
        <dbReference type="SAM" id="Phobius"/>
    </source>
</evidence>
<keyword evidence="1" id="KW-0472">Membrane</keyword>
<keyword evidence="3" id="KW-1185">Reference proteome</keyword>
<reference evidence="2 3" key="1">
    <citation type="submission" date="2016-06" db="EMBL/GenBank/DDBJ databases">
        <authorList>
            <person name="Olsen C.W."/>
            <person name="Carey S."/>
            <person name="Hinshaw L."/>
            <person name="Karasin A.I."/>
        </authorList>
    </citation>
    <scope>NUCLEOTIDE SEQUENCE [LARGE SCALE GENOMIC DNA]</scope>
    <source>
        <strain evidence="2 3">LZ-22</strain>
    </source>
</reference>
<dbReference type="AlphaFoldDB" id="A0A1G6GQ18"/>
<dbReference type="Proteomes" id="UP000199086">
    <property type="component" value="Unassembled WGS sequence"/>
</dbReference>
<keyword evidence="1" id="KW-0812">Transmembrane</keyword>
<keyword evidence="1" id="KW-1133">Transmembrane helix</keyword>
<proteinExistence type="predicted"/>
<evidence type="ECO:0000313" key="3">
    <source>
        <dbReference type="Proteomes" id="UP000199086"/>
    </source>
</evidence>
<gene>
    <name evidence="2" type="ORF">GA0111570_104236</name>
</gene>
<feature type="transmembrane region" description="Helical" evidence="1">
    <location>
        <begin position="12"/>
        <end position="31"/>
    </location>
</feature>
<dbReference type="Pfam" id="PF11292">
    <property type="entry name" value="DUF3093"/>
    <property type="match status" value="1"/>
</dbReference>
<name>A0A1G6GQ18_9ACTN</name>
<dbReference type="EMBL" id="FMYF01000004">
    <property type="protein sequence ID" value="SDB84044.1"/>
    <property type="molecule type" value="Genomic_DNA"/>
</dbReference>
<evidence type="ECO:0008006" key="4">
    <source>
        <dbReference type="Google" id="ProtNLM"/>
    </source>
</evidence>
<organism evidence="2 3">
    <name type="scientific">Raineyella antarctica</name>
    <dbReference type="NCBI Taxonomy" id="1577474"/>
    <lineage>
        <taxon>Bacteria</taxon>
        <taxon>Bacillati</taxon>
        <taxon>Actinomycetota</taxon>
        <taxon>Actinomycetes</taxon>
        <taxon>Propionibacteriales</taxon>
        <taxon>Propionibacteriaceae</taxon>
        <taxon>Raineyella</taxon>
    </lineage>
</organism>
<accession>A0A1G6GQ18</accession>
<dbReference type="STRING" id="1577474.GA0111570_104236"/>
<protein>
    <recommendedName>
        <fullName evidence="4">DUF3093 domain-containing protein</fullName>
    </recommendedName>
</protein>
<feature type="transmembrane region" description="Helical" evidence="1">
    <location>
        <begin position="37"/>
        <end position="57"/>
    </location>
</feature>